<comment type="caution">
    <text evidence="3">The sequence shown here is derived from an EMBL/GenBank/DDBJ whole genome shotgun (WGS) entry which is preliminary data.</text>
</comment>
<evidence type="ECO:0000256" key="1">
    <source>
        <dbReference type="SAM" id="Phobius"/>
    </source>
</evidence>
<gene>
    <name evidence="3" type="ORF">LQ567_11880</name>
</gene>
<keyword evidence="3" id="KW-0808">Transferase</keyword>
<feature type="transmembrane region" description="Helical" evidence="1">
    <location>
        <begin position="37"/>
        <end position="61"/>
    </location>
</feature>
<dbReference type="Pfam" id="PF06580">
    <property type="entry name" value="His_kinase"/>
    <property type="match status" value="1"/>
</dbReference>
<name>A0ABS8PQV6_9BACT</name>
<evidence type="ECO:0000259" key="2">
    <source>
        <dbReference type="Pfam" id="PF06580"/>
    </source>
</evidence>
<feature type="domain" description="Signal transduction histidine kinase internal region" evidence="2">
    <location>
        <begin position="164"/>
        <end position="240"/>
    </location>
</feature>
<reference evidence="3 4" key="1">
    <citation type="submission" date="2021-11" db="EMBL/GenBank/DDBJ databases">
        <title>Genomic of Niabella pedocola.</title>
        <authorList>
            <person name="Wu T."/>
        </authorList>
    </citation>
    <scope>NUCLEOTIDE SEQUENCE [LARGE SCALE GENOMIC DNA]</scope>
    <source>
        <strain evidence="3 4">JCM 31011</strain>
    </source>
</reference>
<dbReference type="RefSeq" id="WP_231004728.1">
    <property type="nucleotide sequence ID" value="NZ_JAJNEC010000005.1"/>
</dbReference>
<keyword evidence="3" id="KW-0418">Kinase</keyword>
<dbReference type="InterPro" id="IPR010559">
    <property type="entry name" value="Sig_transdc_His_kin_internal"/>
</dbReference>
<feature type="transmembrane region" description="Helical" evidence="1">
    <location>
        <begin position="82"/>
        <end position="100"/>
    </location>
</feature>
<feature type="transmembrane region" description="Helical" evidence="1">
    <location>
        <begin position="12"/>
        <end position="31"/>
    </location>
</feature>
<sequence length="353" mass="41347">MRMYLATYPRKRYKTIAFICILITLFVNSIYFDRSYYSSPLIFGAATGITFTELMLVSLICTFISMRLRKRFPKEEQVIKKLSLLILTFILVSIFFKYLLFKTYAAIPFFETEFNENRLAWVYLSVSIITIFLTFLMESIHRFQAWKTALQETDQLTTAYKQSQLNALKNQVNPHFLFNCLNSLSSLIEEDEEKAEDFLNELSRVYRYLLRNDHEQLVTLHTELDFLNAYIHLLRERFGEGLRIHLSMDEGDHKKLLPPLLLQVLIENACAQNIVSKQQPLIISIASAGYHVLQATYNLQPKTFPRDMDHDSSLDIMVKKYKLLGLELIITKNRKGQQLILIPLISDKKEEEQ</sequence>
<dbReference type="PANTHER" id="PTHR34220:SF7">
    <property type="entry name" value="SENSOR HISTIDINE KINASE YPDA"/>
    <property type="match status" value="1"/>
</dbReference>
<dbReference type="InterPro" id="IPR050640">
    <property type="entry name" value="Bact_2-comp_sensor_kinase"/>
</dbReference>
<organism evidence="3 4">
    <name type="scientific">Niabella pedocola</name>
    <dbReference type="NCBI Taxonomy" id="1752077"/>
    <lineage>
        <taxon>Bacteria</taxon>
        <taxon>Pseudomonadati</taxon>
        <taxon>Bacteroidota</taxon>
        <taxon>Chitinophagia</taxon>
        <taxon>Chitinophagales</taxon>
        <taxon>Chitinophagaceae</taxon>
        <taxon>Niabella</taxon>
    </lineage>
</organism>
<dbReference type="Proteomes" id="UP001199816">
    <property type="component" value="Unassembled WGS sequence"/>
</dbReference>
<evidence type="ECO:0000313" key="4">
    <source>
        <dbReference type="Proteomes" id="UP001199816"/>
    </source>
</evidence>
<proteinExistence type="predicted"/>
<evidence type="ECO:0000313" key="3">
    <source>
        <dbReference type="EMBL" id="MCD2423465.1"/>
    </source>
</evidence>
<keyword evidence="1" id="KW-0812">Transmembrane</keyword>
<keyword evidence="1" id="KW-1133">Transmembrane helix</keyword>
<keyword evidence="1" id="KW-0472">Membrane</keyword>
<accession>A0ABS8PQV6</accession>
<dbReference type="EMBL" id="JAJNEC010000005">
    <property type="protein sequence ID" value="MCD2423465.1"/>
    <property type="molecule type" value="Genomic_DNA"/>
</dbReference>
<keyword evidence="4" id="KW-1185">Reference proteome</keyword>
<protein>
    <submittedName>
        <fullName evidence="3">Histidine kinase</fullName>
    </submittedName>
</protein>
<dbReference type="PANTHER" id="PTHR34220">
    <property type="entry name" value="SENSOR HISTIDINE KINASE YPDA"/>
    <property type="match status" value="1"/>
</dbReference>
<dbReference type="GO" id="GO:0016301">
    <property type="term" value="F:kinase activity"/>
    <property type="evidence" value="ECO:0007669"/>
    <property type="project" value="UniProtKB-KW"/>
</dbReference>
<feature type="transmembrane region" description="Helical" evidence="1">
    <location>
        <begin position="120"/>
        <end position="137"/>
    </location>
</feature>